<proteinExistence type="predicted"/>
<accession>A0ABY7FTG4</accession>
<evidence type="ECO:0000313" key="3">
    <source>
        <dbReference type="Proteomes" id="UP001164746"/>
    </source>
</evidence>
<keyword evidence="1" id="KW-0812">Transmembrane</keyword>
<keyword evidence="3" id="KW-1185">Reference proteome</keyword>
<gene>
    <name evidence="2" type="ORF">MAR_038253</name>
</gene>
<keyword evidence="1" id="KW-0472">Membrane</keyword>
<name>A0ABY7FTG4_MYAAR</name>
<evidence type="ECO:0000256" key="1">
    <source>
        <dbReference type="SAM" id="Phobius"/>
    </source>
</evidence>
<dbReference type="Proteomes" id="UP001164746">
    <property type="component" value="Chromosome 13"/>
</dbReference>
<dbReference type="PANTHER" id="PTHR26392:SF92">
    <property type="entry name" value="PROTEIN KINASE DOMAIN-CONTAINING PROTEIN"/>
    <property type="match status" value="1"/>
</dbReference>
<feature type="transmembrane region" description="Helical" evidence="1">
    <location>
        <begin position="12"/>
        <end position="34"/>
    </location>
</feature>
<dbReference type="PANTHER" id="PTHR26392">
    <property type="entry name" value="MITOGEN-ACTIVATED PROTEIN KINASE KINASE KINASE 7-RELATED"/>
    <property type="match status" value="1"/>
</dbReference>
<evidence type="ECO:0000313" key="2">
    <source>
        <dbReference type="EMBL" id="WAR24584.1"/>
    </source>
</evidence>
<dbReference type="EMBL" id="CP111024">
    <property type="protein sequence ID" value="WAR24584.1"/>
    <property type="molecule type" value="Genomic_DNA"/>
</dbReference>
<organism evidence="2 3">
    <name type="scientific">Mya arenaria</name>
    <name type="common">Soft-shell clam</name>
    <dbReference type="NCBI Taxonomy" id="6604"/>
    <lineage>
        <taxon>Eukaryota</taxon>
        <taxon>Metazoa</taxon>
        <taxon>Spiralia</taxon>
        <taxon>Lophotrochozoa</taxon>
        <taxon>Mollusca</taxon>
        <taxon>Bivalvia</taxon>
        <taxon>Autobranchia</taxon>
        <taxon>Heteroconchia</taxon>
        <taxon>Euheterodonta</taxon>
        <taxon>Imparidentia</taxon>
        <taxon>Neoheterodontei</taxon>
        <taxon>Myida</taxon>
        <taxon>Myoidea</taxon>
        <taxon>Myidae</taxon>
        <taxon>Mya</taxon>
    </lineage>
</organism>
<sequence length="243" mass="28160">MPGFGDACTICVLPISVFVYMIIIIYAILLLLILRVSVDGIFVTEQQRDSFDISGFGPAYKTFVCSRIELLEIVREQQRDAKKGGMSGFDPACTMFVCNKWDIVEDREGRQPGTEKKVWEDTLNKLEKYFPNYNPDLVYKMYTTQARGIARRYQANKMGRTEKLKRLMEGFEQLVPASLLGKITKHYRWLDKLLERLQSFVATRINRARDSDEEKQRLHDTVTKRLNTLSMDAGKIIWLKALK</sequence>
<reference evidence="2" key="1">
    <citation type="submission" date="2022-11" db="EMBL/GenBank/DDBJ databases">
        <title>Centuries of genome instability and evolution in soft-shell clam transmissible cancer (bioRxiv).</title>
        <authorList>
            <person name="Hart S.F.M."/>
            <person name="Yonemitsu M.A."/>
            <person name="Giersch R.M."/>
            <person name="Beal B.F."/>
            <person name="Arriagada G."/>
            <person name="Davis B.W."/>
            <person name="Ostrander E.A."/>
            <person name="Goff S.P."/>
            <person name="Metzger M.J."/>
        </authorList>
    </citation>
    <scope>NUCLEOTIDE SEQUENCE</scope>
    <source>
        <strain evidence="2">MELC-2E11</strain>
        <tissue evidence="2">Siphon/mantle</tissue>
    </source>
</reference>
<protein>
    <submittedName>
        <fullName evidence="2">Uncharacterized protein</fullName>
    </submittedName>
</protein>
<keyword evidence="1" id="KW-1133">Transmembrane helix</keyword>